<dbReference type="Proteomes" id="UP000322699">
    <property type="component" value="Unassembled WGS sequence"/>
</dbReference>
<keyword evidence="5 11" id="KW-0548">Nucleotidyltransferase</keyword>
<organism evidence="11 12">
    <name type="scientific">Rubripirellula obstinata</name>
    <dbReference type="NCBI Taxonomy" id="406547"/>
    <lineage>
        <taxon>Bacteria</taxon>
        <taxon>Pseudomonadati</taxon>
        <taxon>Planctomycetota</taxon>
        <taxon>Planctomycetia</taxon>
        <taxon>Pirellulales</taxon>
        <taxon>Pirellulaceae</taxon>
        <taxon>Rubripirellula</taxon>
    </lineage>
</organism>
<evidence type="ECO:0000256" key="1">
    <source>
        <dbReference type="ARBA" id="ARBA00006890"/>
    </source>
</evidence>
<keyword evidence="4 11" id="KW-0808">Transferase</keyword>
<evidence type="ECO:0000256" key="2">
    <source>
        <dbReference type="ARBA" id="ARBA00012415"/>
    </source>
</evidence>
<comment type="caution">
    <text evidence="11">The sequence shown here is derived from an EMBL/GenBank/DDBJ whole genome shotgun (WGS) entry which is preliminary data.</text>
</comment>
<evidence type="ECO:0000256" key="6">
    <source>
        <dbReference type="ARBA" id="ARBA00031455"/>
    </source>
</evidence>
<evidence type="ECO:0000256" key="5">
    <source>
        <dbReference type="ARBA" id="ARBA00022695"/>
    </source>
</evidence>
<dbReference type="Gene3D" id="3.90.550.10">
    <property type="entry name" value="Spore Coat Polysaccharide Biosynthesis Protein SpsA, Chain A"/>
    <property type="match status" value="1"/>
</dbReference>
<accession>A0A5B1CMZ7</accession>
<dbReference type="AlphaFoldDB" id="A0A5B1CMZ7"/>
<evidence type="ECO:0000256" key="3">
    <source>
        <dbReference type="ARBA" id="ARBA00019048"/>
    </source>
</evidence>
<sequence length="303" mass="32724">MQVRKAVITAAAPRQNRLPLQQLVDSSGEDKTALQLIVDETAAAGIEEICLVIRPEDQQAYELAAGPHLAAIQFVHQPEPLGYADAIHRAADFVANDAFLHLVGDHLYVSSTGVPCAKQLVDVAKEYKCSVSAVQSTRESMLPYFGVVSGPRLPQSQQPKSQRLYEIEHVIEKPTPTLAEQELVTPGLRSGHYLGFFGMHVLTADVMSLISDLTRGDLASGDLASTSNGNKPCLSDAVAALPSRGRYLAHQIEGTRYNLGVKYGLLKAQLAIGLSGRDRDEILVGIMDLLSNRVEGQNVECTA</sequence>
<gene>
    <name evidence="11" type="primary">gtaB</name>
    <name evidence="11" type="ORF">LF1_42260</name>
</gene>
<dbReference type="EMBL" id="VRLW01000001">
    <property type="protein sequence ID" value="KAA1261671.1"/>
    <property type="molecule type" value="Genomic_DNA"/>
</dbReference>
<evidence type="ECO:0000256" key="8">
    <source>
        <dbReference type="ARBA" id="ARBA00032341"/>
    </source>
</evidence>
<dbReference type="RefSeq" id="WP_068266042.1">
    <property type="nucleotide sequence ID" value="NZ_LWSK01000105.1"/>
</dbReference>
<proteinExistence type="inferred from homology"/>
<reference evidence="11 12" key="1">
    <citation type="submission" date="2019-08" db="EMBL/GenBank/DDBJ databases">
        <title>Deep-cultivation of Planctomycetes and their phenomic and genomic characterization uncovers novel biology.</title>
        <authorList>
            <person name="Wiegand S."/>
            <person name="Jogler M."/>
            <person name="Boedeker C."/>
            <person name="Pinto D."/>
            <person name="Vollmers J."/>
            <person name="Rivas-Marin E."/>
            <person name="Kohn T."/>
            <person name="Peeters S.H."/>
            <person name="Heuer A."/>
            <person name="Rast P."/>
            <person name="Oberbeckmann S."/>
            <person name="Bunk B."/>
            <person name="Jeske O."/>
            <person name="Meyerdierks A."/>
            <person name="Storesund J.E."/>
            <person name="Kallscheuer N."/>
            <person name="Luecker S."/>
            <person name="Lage O.M."/>
            <person name="Pohl T."/>
            <person name="Merkel B.J."/>
            <person name="Hornburger P."/>
            <person name="Mueller R.-W."/>
            <person name="Bruemmer F."/>
            <person name="Labrenz M."/>
            <person name="Spormann A.M."/>
            <person name="Op Den Camp H."/>
            <person name="Overmann J."/>
            <person name="Amann R."/>
            <person name="Jetten M.S.M."/>
            <person name="Mascher T."/>
            <person name="Medema M.H."/>
            <person name="Devos D.P."/>
            <person name="Kaster A.-K."/>
            <person name="Ovreas L."/>
            <person name="Rohde M."/>
            <person name="Galperin M.Y."/>
            <person name="Jogler C."/>
        </authorList>
    </citation>
    <scope>NUCLEOTIDE SEQUENCE [LARGE SCALE GENOMIC DNA]</scope>
    <source>
        <strain evidence="11 12">LF1</strain>
    </source>
</reference>
<evidence type="ECO:0000256" key="9">
    <source>
        <dbReference type="ARBA" id="ARBA00048128"/>
    </source>
</evidence>
<dbReference type="GO" id="GO:0003983">
    <property type="term" value="F:UTP:glucose-1-phosphate uridylyltransferase activity"/>
    <property type="evidence" value="ECO:0007669"/>
    <property type="project" value="UniProtKB-EC"/>
</dbReference>
<dbReference type="EC" id="2.7.7.9" evidence="2"/>
<dbReference type="OrthoDB" id="9803871at2"/>
<dbReference type="InterPro" id="IPR029044">
    <property type="entry name" value="Nucleotide-diphossugar_trans"/>
</dbReference>
<name>A0A5B1CMZ7_9BACT</name>
<dbReference type="SUPFAM" id="SSF53448">
    <property type="entry name" value="Nucleotide-diphospho-sugar transferases"/>
    <property type="match status" value="1"/>
</dbReference>
<comment type="similarity">
    <text evidence="1">Belongs to the UDPGP type 2 family.</text>
</comment>
<feature type="domain" description="Nucleotidyl transferase" evidence="10">
    <location>
        <begin position="27"/>
        <end position="185"/>
    </location>
</feature>
<evidence type="ECO:0000256" key="4">
    <source>
        <dbReference type="ARBA" id="ARBA00022679"/>
    </source>
</evidence>
<evidence type="ECO:0000313" key="11">
    <source>
        <dbReference type="EMBL" id="KAA1261671.1"/>
    </source>
</evidence>
<dbReference type="InterPro" id="IPR005771">
    <property type="entry name" value="GalU_uridylyltTrfase_bac/arc"/>
</dbReference>
<evidence type="ECO:0000259" key="10">
    <source>
        <dbReference type="Pfam" id="PF00483"/>
    </source>
</evidence>
<comment type="catalytic activity">
    <reaction evidence="9">
        <text>alpha-D-glucose 1-phosphate + UTP + H(+) = UDP-alpha-D-glucose + diphosphate</text>
        <dbReference type="Rhea" id="RHEA:19889"/>
        <dbReference type="ChEBI" id="CHEBI:15378"/>
        <dbReference type="ChEBI" id="CHEBI:33019"/>
        <dbReference type="ChEBI" id="CHEBI:46398"/>
        <dbReference type="ChEBI" id="CHEBI:58601"/>
        <dbReference type="ChEBI" id="CHEBI:58885"/>
        <dbReference type="EC" id="2.7.7.9"/>
    </reaction>
</comment>
<dbReference type="PANTHER" id="PTHR43197:SF1">
    <property type="entry name" value="UTP--GLUCOSE-1-PHOSPHATE URIDYLYLTRANSFERASE"/>
    <property type="match status" value="1"/>
</dbReference>
<protein>
    <recommendedName>
        <fullName evidence="3">UTP--glucose-1-phosphate uridylyltransferase</fullName>
        <ecNumber evidence="2">2.7.7.9</ecNumber>
    </recommendedName>
    <alternativeName>
        <fullName evidence="6">Alpha-D-glucosyl-1-phosphate uridylyltransferase</fullName>
    </alternativeName>
    <alternativeName>
        <fullName evidence="7">UDP-glucose pyrophosphorylase</fullName>
    </alternativeName>
    <alternativeName>
        <fullName evidence="8">Uridine diphosphoglucose pyrophosphorylase</fullName>
    </alternativeName>
</protein>
<evidence type="ECO:0000256" key="7">
    <source>
        <dbReference type="ARBA" id="ARBA00031959"/>
    </source>
</evidence>
<dbReference type="InterPro" id="IPR005835">
    <property type="entry name" value="NTP_transferase_dom"/>
</dbReference>
<dbReference type="GO" id="GO:0006011">
    <property type="term" value="P:UDP-alpha-D-glucose metabolic process"/>
    <property type="evidence" value="ECO:0007669"/>
    <property type="project" value="InterPro"/>
</dbReference>
<evidence type="ECO:0000313" key="12">
    <source>
        <dbReference type="Proteomes" id="UP000322699"/>
    </source>
</evidence>
<dbReference type="PANTHER" id="PTHR43197">
    <property type="entry name" value="UTP--GLUCOSE-1-PHOSPHATE URIDYLYLTRANSFERASE"/>
    <property type="match status" value="1"/>
</dbReference>
<dbReference type="Pfam" id="PF00483">
    <property type="entry name" value="NTP_transferase"/>
    <property type="match status" value="1"/>
</dbReference>
<keyword evidence="12" id="KW-1185">Reference proteome</keyword>